<dbReference type="PROSITE" id="PS51419">
    <property type="entry name" value="RAB"/>
    <property type="match status" value="1"/>
</dbReference>
<feature type="region of interest" description="Disordered" evidence="3">
    <location>
        <begin position="175"/>
        <end position="205"/>
    </location>
</feature>
<dbReference type="FunFam" id="3.40.50.300:FF:001329">
    <property type="entry name" value="Small GTP-binding protein, putative"/>
    <property type="match status" value="1"/>
</dbReference>
<protein>
    <submittedName>
        <fullName evidence="4">Ras-related protein rab-13</fullName>
    </submittedName>
</protein>
<dbReference type="GO" id="GO:0005525">
    <property type="term" value="F:GTP binding"/>
    <property type="evidence" value="ECO:0007669"/>
    <property type="project" value="InterPro"/>
</dbReference>
<dbReference type="SUPFAM" id="SSF52540">
    <property type="entry name" value="P-loop containing nucleoside triphosphate hydrolases"/>
    <property type="match status" value="1"/>
</dbReference>
<gene>
    <name evidence="4" type="ORF">M0811_06132</name>
</gene>
<dbReference type="PROSITE" id="PS51420">
    <property type="entry name" value="RHO"/>
    <property type="match status" value="1"/>
</dbReference>
<dbReference type="InterPro" id="IPR027417">
    <property type="entry name" value="P-loop_NTPase"/>
</dbReference>
<proteinExistence type="predicted"/>
<evidence type="ECO:0000256" key="2">
    <source>
        <dbReference type="SAM" id="Coils"/>
    </source>
</evidence>
<keyword evidence="2" id="KW-0175">Coiled coil</keyword>
<dbReference type="PANTHER" id="PTHR47978">
    <property type="match status" value="1"/>
</dbReference>
<dbReference type="PRINTS" id="PR00449">
    <property type="entry name" value="RASTRNSFRMNG"/>
</dbReference>
<comment type="caution">
    <text evidence="4">The sequence shown here is derived from an EMBL/GenBank/DDBJ whole genome shotgun (WGS) entry which is preliminary data.</text>
</comment>
<dbReference type="Pfam" id="PF00071">
    <property type="entry name" value="Ras"/>
    <property type="match status" value="1"/>
</dbReference>
<dbReference type="CDD" id="cd00154">
    <property type="entry name" value="Rab"/>
    <property type="match status" value="1"/>
</dbReference>
<dbReference type="InterPro" id="IPR005225">
    <property type="entry name" value="Small_GTP-bd"/>
</dbReference>
<dbReference type="NCBIfam" id="TIGR00231">
    <property type="entry name" value="small_GTP"/>
    <property type="match status" value="1"/>
</dbReference>
<reference evidence="4" key="1">
    <citation type="submission" date="2022-10" db="EMBL/GenBank/DDBJ databases">
        <title>Novel sulphate-reducing endosymbionts in the free-living metamonad Anaeramoeba.</title>
        <authorList>
            <person name="Jerlstrom-Hultqvist J."/>
            <person name="Cepicka I."/>
            <person name="Gallot-Lavallee L."/>
            <person name="Salas-Leiva D."/>
            <person name="Curtis B.A."/>
            <person name="Zahonova K."/>
            <person name="Pipaliya S."/>
            <person name="Dacks J."/>
            <person name="Roger A.J."/>
        </authorList>
    </citation>
    <scope>NUCLEOTIDE SEQUENCE</scope>
    <source>
        <strain evidence="4">BMAN</strain>
    </source>
</reference>
<sequence>MSFDALYPIFLVGASGVGKTSLIIKYVDDVFNLDLKSNVGIDYITKDVSVEEEEIRLQIWDTAGQEKFQISISSFSIYKNAKAFIIVFDLTNEDSLQEVYNYLLEINNSYKSDILIVLVGNKCDLENQFENLEEKIKEISNEKEFKLFKTSAKEKINVNELFYYIAKTLKEKFPQNENSNKDKPKRHSRKIIFEQEKKEKKKNCC</sequence>
<dbReference type="PROSITE" id="PS51421">
    <property type="entry name" value="RAS"/>
    <property type="match status" value="1"/>
</dbReference>
<evidence type="ECO:0000256" key="3">
    <source>
        <dbReference type="SAM" id="MobiDB-lite"/>
    </source>
</evidence>
<dbReference type="Proteomes" id="UP001149090">
    <property type="component" value="Unassembled WGS sequence"/>
</dbReference>
<keyword evidence="1" id="KW-0547">Nucleotide-binding</keyword>
<accession>A0A9Q0LPE1</accession>
<dbReference type="Gene3D" id="3.40.50.300">
    <property type="entry name" value="P-loop containing nucleotide triphosphate hydrolases"/>
    <property type="match status" value="1"/>
</dbReference>
<dbReference type="SMART" id="SM00173">
    <property type="entry name" value="RAS"/>
    <property type="match status" value="1"/>
</dbReference>
<dbReference type="AlphaFoldDB" id="A0A9Q0LPE1"/>
<evidence type="ECO:0000313" key="5">
    <source>
        <dbReference type="Proteomes" id="UP001149090"/>
    </source>
</evidence>
<organism evidence="4 5">
    <name type="scientific">Anaeramoeba ignava</name>
    <name type="common">Anaerobic marine amoeba</name>
    <dbReference type="NCBI Taxonomy" id="1746090"/>
    <lineage>
        <taxon>Eukaryota</taxon>
        <taxon>Metamonada</taxon>
        <taxon>Anaeramoebidae</taxon>
        <taxon>Anaeramoeba</taxon>
    </lineage>
</organism>
<evidence type="ECO:0000313" key="4">
    <source>
        <dbReference type="EMBL" id="KAJ5076552.1"/>
    </source>
</evidence>
<name>A0A9Q0LPE1_ANAIG</name>
<dbReference type="SMART" id="SM00175">
    <property type="entry name" value="RAB"/>
    <property type="match status" value="1"/>
</dbReference>
<dbReference type="OrthoDB" id="26525at2759"/>
<dbReference type="GO" id="GO:0003924">
    <property type="term" value="F:GTPase activity"/>
    <property type="evidence" value="ECO:0007669"/>
    <property type="project" value="InterPro"/>
</dbReference>
<evidence type="ECO:0000256" key="1">
    <source>
        <dbReference type="ARBA" id="ARBA00022741"/>
    </source>
</evidence>
<dbReference type="SMART" id="SM00176">
    <property type="entry name" value="RAN"/>
    <property type="match status" value="1"/>
</dbReference>
<dbReference type="InterPro" id="IPR001806">
    <property type="entry name" value="Small_GTPase"/>
</dbReference>
<dbReference type="EMBL" id="JAPDFW010000060">
    <property type="protein sequence ID" value="KAJ5076552.1"/>
    <property type="molecule type" value="Genomic_DNA"/>
</dbReference>
<feature type="coiled-coil region" evidence="2">
    <location>
        <begin position="122"/>
        <end position="149"/>
    </location>
</feature>
<dbReference type="SMART" id="SM00174">
    <property type="entry name" value="RHO"/>
    <property type="match status" value="1"/>
</dbReference>
<keyword evidence="5" id="KW-1185">Reference proteome</keyword>